<dbReference type="PROSITE" id="PS50234">
    <property type="entry name" value="VWFA"/>
    <property type="match status" value="1"/>
</dbReference>
<dbReference type="Pfam" id="PF00092">
    <property type="entry name" value="VWA"/>
    <property type="match status" value="1"/>
</dbReference>
<dbReference type="PANTHER" id="PTHR10166:SF37">
    <property type="entry name" value="STOLID, ISOFORM H"/>
    <property type="match status" value="1"/>
</dbReference>
<reference evidence="2 3" key="1">
    <citation type="submission" date="2018-10" db="EMBL/GenBank/DDBJ databases">
        <title>The complete genome of Acinetobacter wuhouensis strain WCHAW010062.</title>
        <authorList>
            <person name="Hu Y."/>
            <person name="Long H."/>
            <person name="Feng Y."/>
            <person name="Zong Z."/>
        </authorList>
    </citation>
    <scope>NUCLEOTIDE SEQUENCE [LARGE SCALE GENOMIC DNA]</scope>
    <source>
        <strain evidence="2 3">WCHAW010062</strain>
    </source>
</reference>
<dbReference type="InterPro" id="IPR036465">
    <property type="entry name" value="vWFA_dom_sf"/>
</dbReference>
<evidence type="ECO:0000313" key="3">
    <source>
        <dbReference type="Proteomes" id="UP000279962"/>
    </source>
</evidence>
<dbReference type="AlphaFoldDB" id="A0A3G2T560"/>
<protein>
    <submittedName>
        <fullName evidence="2">VWA domain-containing protein</fullName>
    </submittedName>
</protein>
<evidence type="ECO:0000259" key="1">
    <source>
        <dbReference type="PROSITE" id="PS50234"/>
    </source>
</evidence>
<accession>A0A3G2T560</accession>
<dbReference type="InterPro" id="IPR051173">
    <property type="entry name" value="Ca_channel_alpha-2/delta"/>
</dbReference>
<dbReference type="InterPro" id="IPR002035">
    <property type="entry name" value="VWF_A"/>
</dbReference>
<dbReference type="Pfam" id="PF12034">
    <property type="entry name" value="YfbK_C"/>
    <property type="match status" value="1"/>
</dbReference>
<dbReference type="CDD" id="cd01465">
    <property type="entry name" value="vWA_subgroup"/>
    <property type="match status" value="1"/>
</dbReference>
<gene>
    <name evidence="2" type="ORF">CDG68_16495</name>
</gene>
<proteinExistence type="predicted"/>
<organism evidence="2 3">
    <name type="scientific">Acinetobacter wuhouensis</name>
    <dbReference type="NCBI Taxonomy" id="1879050"/>
    <lineage>
        <taxon>Bacteria</taxon>
        <taxon>Pseudomonadati</taxon>
        <taxon>Pseudomonadota</taxon>
        <taxon>Gammaproteobacteria</taxon>
        <taxon>Moraxellales</taxon>
        <taxon>Moraxellaceae</taxon>
        <taxon>Acinetobacter</taxon>
    </lineage>
</organism>
<dbReference type="Proteomes" id="UP000279962">
    <property type="component" value="Chromosome"/>
</dbReference>
<dbReference type="Gene3D" id="3.40.50.410">
    <property type="entry name" value="von Willebrand factor, type A domain"/>
    <property type="match status" value="1"/>
</dbReference>
<dbReference type="EMBL" id="CP033133">
    <property type="protein sequence ID" value="AYO55155.1"/>
    <property type="molecule type" value="Genomic_DNA"/>
</dbReference>
<dbReference type="SMART" id="SM00327">
    <property type="entry name" value="VWA"/>
    <property type="match status" value="1"/>
</dbReference>
<dbReference type="Pfam" id="PF12450">
    <property type="entry name" value="vWF_A"/>
    <property type="match status" value="1"/>
</dbReference>
<dbReference type="InterPro" id="IPR022156">
    <property type="entry name" value="Uncharacterised_YfbK_N"/>
</dbReference>
<dbReference type="PANTHER" id="PTHR10166">
    <property type="entry name" value="VOLTAGE-DEPENDENT CALCIUM CHANNEL SUBUNIT ALPHA-2/DELTA-RELATED"/>
    <property type="match status" value="1"/>
</dbReference>
<dbReference type="InterPro" id="IPR021908">
    <property type="entry name" value="YfbK_C"/>
</dbReference>
<feature type="domain" description="VWFA" evidence="1">
    <location>
        <begin position="179"/>
        <end position="357"/>
    </location>
</feature>
<dbReference type="SUPFAM" id="SSF53300">
    <property type="entry name" value="vWA-like"/>
    <property type="match status" value="1"/>
</dbReference>
<sequence>MKSKQSLLALSLFAVMIAGCSKKSEEAVSDASVSAEYSTEQVAVDTSADMEAAATADVVATSPVVGSAENTENYQKVETNSVKSVAQQPISTFSADVDTGSYTNVRRFLVQDRSLPPVDAVRVEEMINYFDYQYPQATGVHPFAVSSETVDSPWQANAKVIKIGIKAKDIDQQNLPAANLVFLVDVSGSMNEPNKLPLVKKTLKILTKQLRPQDKVTLITYSDGDKVVLPPTSGDQKNKILKAIDQLVAGGGTAGEQAIQMAYKSAQQGFVKGGINRILITTDGDFNVGITDFDTLKNMIAEKRKTGVSFSTLGFGSGNYDEQLMEQLADAGNGNYSYIDNENEAKKVLQRQMSSTLATVAQDLKLQVEFNPATVKEYRLIGYENRMLKEEDFNNDKVDAGDVGAGHIVTALYEIIPVGQKGWLADSRYAKNAVSEGKKSEYAYLNIRYKLPNQSKSILLTQPISASSKPLSQANADTRFAIAVAAYGQQLKGGQYNASMGWNDILNLAQSAKQNDAYGLKAEFIDLVKRAKSLSPSVTKTAQINKAS</sequence>
<evidence type="ECO:0000313" key="2">
    <source>
        <dbReference type="EMBL" id="AYO55155.1"/>
    </source>
</evidence>
<name>A0A3G2T560_9GAMM</name>
<dbReference type="PROSITE" id="PS51257">
    <property type="entry name" value="PROKAR_LIPOPROTEIN"/>
    <property type="match status" value="1"/>
</dbReference>